<name>A0A4S4N879_9RHOB</name>
<evidence type="ECO:0000313" key="1">
    <source>
        <dbReference type="EMBL" id="THH35319.1"/>
    </source>
</evidence>
<dbReference type="Pfam" id="PF07309">
    <property type="entry name" value="FlaF"/>
    <property type="match status" value="1"/>
</dbReference>
<evidence type="ECO:0000313" key="2">
    <source>
        <dbReference type="Proteomes" id="UP000306602"/>
    </source>
</evidence>
<gene>
    <name evidence="1" type="primary">flaF</name>
    <name evidence="1" type="ORF">E4Z66_16005</name>
</gene>
<keyword evidence="2" id="KW-1185">Reference proteome</keyword>
<reference evidence="1 2" key="1">
    <citation type="submission" date="2019-04" db="EMBL/GenBank/DDBJ databases">
        <title>Shimia ponticola sp. nov., isolated from seawater.</title>
        <authorList>
            <person name="Kim Y.-O."/>
            <person name="Yoon J.-H."/>
        </authorList>
    </citation>
    <scope>NUCLEOTIDE SEQUENCE [LARGE SCALE GENOMIC DNA]</scope>
    <source>
        <strain evidence="1 2">MYP11</strain>
    </source>
</reference>
<proteinExistence type="predicted"/>
<sequence length="123" mass="13762">MSTATMAHRAYASTAETVRTPRSVEFQVIARITHRLKSAIQSKDRRKLIEAMHENRLLWNTLAADVASPQNGLPDDLKARIFYLAEFTVQHTRKVLKNEDNAVALLEINAAILGGLQHEGKVT</sequence>
<organism evidence="1 2">
    <name type="scientific">Aliishimia ponticola</name>
    <dbReference type="NCBI Taxonomy" id="2499833"/>
    <lineage>
        <taxon>Bacteria</taxon>
        <taxon>Pseudomonadati</taxon>
        <taxon>Pseudomonadota</taxon>
        <taxon>Alphaproteobacteria</taxon>
        <taxon>Rhodobacterales</taxon>
        <taxon>Paracoccaceae</taxon>
        <taxon>Aliishimia</taxon>
    </lineage>
</organism>
<keyword evidence="1" id="KW-0969">Cilium</keyword>
<dbReference type="AlphaFoldDB" id="A0A4S4N879"/>
<dbReference type="GO" id="GO:0044781">
    <property type="term" value="P:bacterial-type flagellum organization"/>
    <property type="evidence" value="ECO:0007669"/>
    <property type="project" value="InterPro"/>
</dbReference>
<dbReference type="NCBIfam" id="NF009435">
    <property type="entry name" value="PRK12794.1"/>
    <property type="match status" value="1"/>
</dbReference>
<comment type="caution">
    <text evidence="1">The sequence shown here is derived from an EMBL/GenBank/DDBJ whole genome shotgun (WGS) entry which is preliminary data.</text>
</comment>
<protein>
    <submittedName>
        <fullName evidence="1">Flagellar biosynthesis regulator FlaF</fullName>
    </submittedName>
</protein>
<keyword evidence="1" id="KW-0282">Flagellum</keyword>
<dbReference type="OrthoDB" id="9808944at2"/>
<dbReference type="InterPro" id="IPR010845">
    <property type="entry name" value="FlaF"/>
</dbReference>
<accession>A0A4S4N879</accession>
<dbReference type="Proteomes" id="UP000306602">
    <property type="component" value="Unassembled WGS sequence"/>
</dbReference>
<keyword evidence="1" id="KW-0966">Cell projection</keyword>
<dbReference type="EMBL" id="SRKY01000004">
    <property type="protein sequence ID" value="THH35319.1"/>
    <property type="molecule type" value="Genomic_DNA"/>
</dbReference>